<dbReference type="RefSeq" id="WP_209051293.1">
    <property type="nucleotide sequence ID" value="NZ_CP072425.1"/>
</dbReference>
<name>A0ABX7V343_9GAMM</name>
<sequence length="116" mass="12362">MKKLILGCAMLMAGQAQAGWLTAGGSIDAITVYANTNTILVTLQAGTSNLTNNCTTKAPILAISADLPEERRNRMYSMLLAKKASGQAVSLAYDPAAACEPWNANSSAYSRIERMY</sequence>
<dbReference type="EMBL" id="CP072425">
    <property type="protein sequence ID" value="QTL34122.1"/>
    <property type="molecule type" value="Genomic_DNA"/>
</dbReference>
<proteinExistence type="predicted"/>
<protein>
    <submittedName>
        <fullName evidence="2">Uncharacterized protein</fullName>
    </submittedName>
</protein>
<keyword evidence="3" id="KW-1185">Reference proteome</keyword>
<reference evidence="2 3" key="1">
    <citation type="submission" date="2021-03" db="EMBL/GenBank/DDBJ databases">
        <title>Complete Genome of Pseudoalteromonas viridis Strain BBR56, a new biocontrol bacterial candidate.</title>
        <authorList>
            <person name="Handayani D.P."/>
            <person name="Isnansetyo A."/>
            <person name="Istiqomah I."/>
            <person name="Jumina J."/>
        </authorList>
    </citation>
    <scope>NUCLEOTIDE SEQUENCE [LARGE SCALE GENOMIC DNA]</scope>
    <source>
        <strain evidence="2 3">BBR56</strain>
    </source>
</reference>
<feature type="signal peptide" evidence="1">
    <location>
        <begin position="1"/>
        <end position="18"/>
    </location>
</feature>
<organism evidence="2 3">
    <name type="scientific">Pseudoalteromonas viridis</name>
    <dbReference type="NCBI Taxonomy" id="339617"/>
    <lineage>
        <taxon>Bacteria</taxon>
        <taxon>Pseudomonadati</taxon>
        <taxon>Pseudomonadota</taxon>
        <taxon>Gammaproteobacteria</taxon>
        <taxon>Alteromonadales</taxon>
        <taxon>Pseudoalteromonadaceae</taxon>
        <taxon>Pseudoalteromonas</taxon>
    </lineage>
</organism>
<keyword evidence="1" id="KW-0732">Signal</keyword>
<evidence type="ECO:0000313" key="3">
    <source>
        <dbReference type="Proteomes" id="UP000665025"/>
    </source>
</evidence>
<evidence type="ECO:0000256" key="1">
    <source>
        <dbReference type="SAM" id="SignalP"/>
    </source>
</evidence>
<accession>A0ABX7V343</accession>
<feature type="chain" id="PRO_5046248226" evidence="1">
    <location>
        <begin position="19"/>
        <end position="116"/>
    </location>
</feature>
<evidence type="ECO:0000313" key="2">
    <source>
        <dbReference type="EMBL" id="QTL34122.1"/>
    </source>
</evidence>
<dbReference type="Proteomes" id="UP000665025">
    <property type="component" value="Chromosome 1"/>
</dbReference>
<gene>
    <name evidence="2" type="ORF">J5X90_11100</name>
</gene>